<dbReference type="Pfam" id="PF00106">
    <property type="entry name" value="adh_short"/>
    <property type="match status" value="1"/>
</dbReference>
<reference evidence="4" key="1">
    <citation type="journal article" date="2019" name="Int. J. Syst. Evol. Microbiol.">
        <title>The Global Catalogue of Microorganisms (GCM) 10K type strain sequencing project: providing services to taxonomists for standard genome sequencing and annotation.</title>
        <authorList>
            <consortium name="The Broad Institute Genomics Platform"/>
            <consortium name="The Broad Institute Genome Sequencing Center for Infectious Disease"/>
            <person name="Wu L."/>
            <person name="Ma J."/>
        </authorList>
    </citation>
    <scope>NUCLEOTIDE SEQUENCE [LARGE SCALE GENOMIC DNA]</scope>
    <source>
        <strain evidence="4">CGMCC 1.14966</strain>
    </source>
</reference>
<dbReference type="PANTHER" id="PTHR43157:SF31">
    <property type="entry name" value="PHOSPHATIDYLINOSITOL-GLYCAN BIOSYNTHESIS CLASS F PROTEIN"/>
    <property type="match status" value="1"/>
</dbReference>
<keyword evidence="4" id="KW-1185">Reference proteome</keyword>
<protein>
    <submittedName>
        <fullName evidence="3">Short-chain dehydrogenase</fullName>
    </submittedName>
</protein>
<proteinExistence type="inferred from homology"/>
<dbReference type="InterPro" id="IPR002347">
    <property type="entry name" value="SDR_fam"/>
</dbReference>
<dbReference type="PRINTS" id="PR00081">
    <property type="entry name" value="GDHRDH"/>
</dbReference>
<evidence type="ECO:0000256" key="1">
    <source>
        <dbReference type="ARBA" id="ARBA00023002"/>
    </source>
</evidence>
<dbReference type="PRINTS" id="PR00080">
    <property type="entry name" value="SDRFAMILY"/>
</dbReference>
<sequence>MVTFTQLQTFRYVLMPNLQNQVVLVTGATSGIGKVTATELAKMGAHVVLLARNPEKAEATRREIRAAAGHDRVEILLADLSNLNQVRRAAAEFATRHARLDVLVNNAGLIFGSERQVSAQGNEMGVATNHLGPFLLTALLFEQLRASPAARIVNLASAAYQFAKPQLGDFQSERDYNALRVYGNTKLYNIMFTQELARRLRAHGIANVTTNAVHPGAVASNFGDSAGGWLSKLTQLARPFMISVEKGAETSIFLASAPEVGSTSGGYFAKKKPEPVKHAFNTPAHARQLWEMSEALTETRFLS</sequence>
<evidence type="ECO:0000313" key="4">
    <source>
        <dbReference type="Proteomes" id="UP000637774"/>
    </source>
</evidence>
<dbReference type="CDD" id="cd05327">
    <property type="entry name" value="retinol-DH_like_SDR_c_like"/>
    <property type="match status" value="1"/>
</dbReference>
<comment type="caution">
    <text evidence="3">The sequence shown here is derived from an EMBL/GenBank/DDBJ whole genome shotgun (WGS) entry which is preliminary data.</text>
</comment>
<name>A0ABQ1ZYY6_9BACT</name>
<comment type="similarity">
    <text evidence="2">Belongs to the short-chain dehydrogenases/reductases (SDR) family.</text>
</comment>
<dbReference type="Gene3D" id="3.40.50.720">
    <property type="entry name" value="NAD(P)-binding Rossmann-like Domain"/>
    <property type="match status" value="1"/>
</dbReference>
<dbReference type="SUPFAM" id="SSF51735">
    <property type="entry name" value="NAD(P)-binding Rossmann-fold domains"/>
    <property type="match status" value="1"/>
</dbReference>
<dbReference type="EMBL" id="BMGY01000006">
    <property type="protein sequence ID" value="GGH82163.1"/>
    <property type="molecule type" value="Genomic_DNA"/>
</dbReference>
<dbReference type="Proteomes" id="UP000637774">
    <property type="component" value="Unassembled WGS sequence"/>
</dbReference>
<dbReference type="InterPro" id="IPR036291">
    <property type="entry name" value="NAD(P)-bd_dom_sf"/>
</dbReference>
<gene>
    <name evidence="3" type="ORF">GCM10011495_09980</name>
</gene>
<organism evidence="3 4">
    <name type="scientific">Hymenobacter frigidus</name>
    <dbReference type="NCBI Taxonomy" id="1524095"/>
    <lineage>
        <taxon>Bacteria</taxon>
        <taxon>Pseudomonadati</taxon>
        <taxon>Bacteroidota</taxon>
        <taxon>Cytophagia</taxon>
        <taxon>Cytophagales</taxon>
        <taxon>Hymenobacteraceae</taxon>
        <taxon>Hymenobacter</taxon>
    </lineage>
</organism>
<accession>A0ABQ1ZYY6</accession>
<evidence type="ECO:0000313" key="3">
    <source>
        <dbReference type="EMBL" id="GGH82163.1"/>
    </source>
</evidence>
<keyword evidence="1" id="KW-0560">Oxidoreductase</keyword>
<dbReference type="PANTHER" id="PTHR43157">
    <property type="entry name" value="PHOSPHATIDYLINOSITOL-GLYCAN BIOSYNTHESIS CLASS F PROTEIN-RELATED"/>
    <property type="match status" value="1"/>
</dbReference>
<evidence type="ECO:0000256" key="2">
    <source>
        <dbReference type="RuleBase" id="RU000363"/>
    </source>
</evidence>